<keyword evidence="1" id="KW-0805">Transcription regulation</keyword>
<dbReference type="Gene3D" id="1.10.10.10">
    <property type="entry name" value="Winged helix-like DNA-binding domain superfamily/Winged helix DNA-binding domain"/>
    <property type="match status" value="1"/>
</dbReference>
<evidence type="ECO:0000313" key="7">
    <source>
        <dbReference type="EMBL" id="PUV25197.1"/>
    </source>
</evidence>
<dbReference type="SUPFAM" id="SSF52172">
    <property type="entry name" value="CheY-like"/>
    <property type="match status" value="1"/>
</dbReference>
<evidence type="ECO:0000313" key="8">
    <source>
        <dbReference type="Proteomes" id="UP000250831"/>
    </source>
</evidence>
<comment type="caution">
    <text evidence="7">The sequence shown here is derived from an EMBL/GenBank/DDBJ whole genome shotgun (WGS) entry which is preliminary data.</text>
</comment>
<evidence type="ECO:0000256" key="1">
    <source>
        <dbReference type="ARBA" id="ARBA00023015"/>
    </source>
</evidence>
<dbReference type="PROSITE" id="PS50110">
    <property type="entry name" value="RESPONSE_REGULATORY"/>
    <property type="match status" value="1"/>
</dbReference>
<dbReference type="GO" id="GO:0006355">
    <property type="term" value="P:regulation of DNA-templated transcription"/>
    <property type="evidence" value="ECO:0007669"/>
    <property type="project" value="InterPro"/>
</dbReference>
<dbReference type="PANTHER" id="PTHR43214:SF41">
    <property type="entry name" value="NITRATE_NITRITE RESPONSE REGULATOR PROTEIN NARP"/>
    <property type="match status" value="1"/>
</dbReference>
<dbReference type="InterPro" id="IPR011006">
    <property type="entry name" value="CheY-like_superfamily"/>
</dbReference>
<evidence type="ECO:0000256" key="4">
    <source>
        <dbReference type="PROSITE-ProRule" id="PRU00169"/>
    </source>
</evidence>
<keyword evidence="4" id="KW-0597">Phosphoprotein</keyword>
<dbReference type="SMART" id="SM00421">
    <property type="entry name" value="HTH_LUXR"/>
    <property type="match status" value="1"/>
</dbReference>
<dbReference type="AlphaFoldDB" id="A0A363NWR2"/>
<dbReference type="InterPro" id="IPR001789">
    <property type="entry name" value="Sig_transdc_resp-reg_receiver"/>
</dbReference>
<accession>A0A363NWR2</accession>
<dbReference type="SUPFAM" id="SSF46894">
    <property type="entry name" value="C-terminal effector domain of the bipartite response regulators"/>
    <property type="match status" value="1"/>
</dbReference>
<proteinExistence type="predicted"/>
<evidence type="ECO:0008006" key="9">
    <source>
        <dbReference type="Google" id="ProtNLM"/>
    </source>
</evidence>
<protein>
    <recommendedName>
        <fullName evidence="9">DNA-binding response regulator</fullName>
    </recommendedName>
</protein>
<dbReference type="GO" id="GO:0003677">
    <property type="term" value="F:DNA binding"/>
    <property type="evidence" value="ECO:0007669"/>
    <property type="project" value="UniProtKB-KW"/>
</dbReference>
<dbReference type="EMBL" id="QCXX01000002">
    <property type="protein sequence ID" value="PUV25197.1"/>
    <property type="molecule type" value="Genomic_DNA"/>
</dbReference>
<keyword evidence="2" id="KW-0238">DNA-binding</keyword>
<dbReference type="PANTHER" id="PTHR43214">
    <property type="entry name" value="TWO-COMPONENT RESPONSE REGULATOR"/>
    <property type="match status" value="1"/>
</dbReference>
<dbReference type="PRINTS" id="PR00038">
    <property type="entry name" value="HTHLUXR"/>
</dbReference>
<evidence type="ECO:0000259" key="5">
    <source>
        <dbReference type="PROSITE" id="PS50043"/>
    </source>
</evidence>
<dbReference type="RefSeq" id="WP_108633531.1">
    <property type="nucleotide sequence ID" value="NZ_QCXX01000002.1"/>
</dbReference>
<dbReference type="InterPro" id="IPR016032">
    <property type="entry name" value="Sig_transdc_resp-reg_C-effctor"/>
</dbReference>
<dbReference type="Proteomes" id="UP000250831">
    <property type="component" value="Unassembled WGS sequence"/>
</dbReference>
<organism evidence="7 8">
    <name type="scientific">Sphingobacterium athyrii</name>
    <dbReference type="NCBI Taxonomy" id="2152717"/>
    <lineage>
        <taxon>Bacteria</taxon>
        <taxon>Pseudomonadati</taxon>
        <taxon>Bacteroidota</taxon>
        <taxon>Sphingobacteriia</taxon>
        <taxon>Sphingobacteriales</taxon>
        <taxon>Sphingobacteriaceae</taxon>
        <taxon>Sphingobacterium</taxon>
    </lineage>
</organism>
<dbReference type="InterPro" id="IPR000792">
    <property type="entry name" value="Tscrpt_reg_LuxR_C"/>
</dbReference>
<gene>
    <name evidence="7" type="ORF">DCO56_09690</name>
</gene>
<reference evidence="7 8" key="1">
    <citation type="submission" date="2018-04" db="EMBL/GenBank/DDBJ databases">
        <title>Sphingobacterium sp. M46 Genome.</title>
        <authorList>
            <person name="Cheng J."/>
            <person name="Li Y."/>
        </authorList>
    </citation>
    <scope>NUCLEOTIDE SEQUENCE [LARGE SCALE GENOMIC DNA]</scope>
    <source>
        <strain evidence="7 8">M46</strain>
    </source>
</reference>
<dbReference type="Pfam" id="PF00196">
    <property type="entry name" value="GerE"/>
    <property type="match status" value="1"/>
</dbReference>
<evidence type="ECO:0000256" key="2">
    <source>
        <dbReference type="ARBA" id="ARBA00023125"/>
    </source>
</evidence>
<feature type="domain" description="HTH luxR-type" evidence="5">
    <location>
        <begin position="141"/>
        <end position="206"/>
    </location>
</feature>
<dbReference type="PROSITE" id="PS50043">
    <property type="entry name" value="HTH_LUXR_2"/>
    <property type="match status" value="1"/>
</dbReference>
<dbReference type="CDD" id="cd06170">
    <property type="entry name" value="LuxR_C_like"/>
    <property type="match status" value="1"/>
</dbReference>
<evidence type="ECO:0000259" key="6">
    <source>
        <dbReference type="PROSITE" id="PS50110"/>
    </source>
</evidence>
<dbReference type="GO" id="GO:0000160">
    <property type="term" value="P:phosphorelay signal transduction system"/>
    <property type="evidence" value="ECO:0007669"/>
    <property type="project" value="InterPro"/>
</dbReference>
<keyword evidence="8" id="KW-1185">Reference proteome</keyword>
<name>A0A363NWR2_9SPHI</name>
<sequence length="208" mass="23639">MKTSRHAVILDDQKIVAFSFELLLKRECQIDLVQSFNRGNDLFQFLYAFGKEELLVFLDYYLQDENGLSVLTEIKRINGSAKVIFLTGATAPAVLASMLQYRPDGLLSKSCELAEIQACLAAVNSRQTFICREFEHILSSNDKRVETFTPREIEVLQHFSNGYSVAETASKTFLSPHTVVTHRRKMMAKAGCQTIAQMLKYAREHHLI</sequence>
<dbReference type="Pfam" id="PF00072">
    <property type="entry name" value="Response_reg"/>
    <property type="match status" value="1"/>
</dbReference>
<evidence type="ECO:0000256" key="3">
    <source>
        <dbReference type="ARBA" id="ARBA00023163"/>
    </source>
</evidence>
<dbReference type="InterPro" id="IPR039420">
    <property type="entry name" value="WalR-like"/>
</dbReference>
<feature type="domain" description="Response regulatory" evidence="6">
    <location>
        <begin position="6"/>
        <end position="124"/>
    </location>
</feature>
<dbReference type="SMART" id="SM00448">
    <property type="entry name" value="REC"/>
    <property type="match status" value="1"/>
</dbReference>
<keyword evidence="3" id="KW-0804">Transcription</keyword>
<feature type="modified residue" description="4-aspartylphosphate" evidence="4">
    <location>
        <position position="59"/>
    </location>
</feature>
<dbReference type="OrthoDB" id="9797341at2"/>
<dbReference type="Gene3D" id="3.40.50.2300">
    <property type="match status" value="1"/>
</dbReference>
<dbReference type="InterPro" id="IPR036388">
    <property type="entry name" value="WH-like_DNA-bd_sf"/>
</dbReference>